<evidence type="ECO:0000313" key="1">
    <source>
        <dbReference type="EMBL" id="MPN13680.1"/>
    </source>
</evidence>
<gene>
    <name evidence="1" type="ORF">SDC9_161003</name>
</gene>
<sequence>MRKVKQSRRELHESGINNFVNHARTFEELTDLIEDENEKVIKKVKKEENLKLPSYEEVHYRNDKF</sequence>
<comment type="caution">
    <text evidence="1">The sequence shown here is derived from an EMBL/GenBank/DDBJ whole genome shotgun (WGS) entry which is preliminary data.</text>
</comment>
<organism evidence="1">
    <name type="scientific">bioreactor metagenome</name>
    <dbReference type="NCBI Taxonomy" id="1076179"/>
    <lineage>
        <taxon>unclassified sequences</taxon>
        <taxon>metagenomes</taxon>
        <taxon>ecological metagenomes</taxon>
    </lineage>
</organism>
<protein>
    <submittedName>
        <fullName evidence="1">Uncharacterized protein</fullName>
    </submittedName>
</protein>
<reference evidence="1" key="1">
    <citation type="submission" date="2019-08" db="EMBL/GenBank/DDBJ databases">
        <authorList>
            <person name="Kucharzyk K."/>
            <person name="Murdoch R.W."/>
            <person name="Higgins S."/>
            <person name="Loffler F."/>
        </authorList>
    </citation>
    <scope>NUCLEOTIDE SEQUENCE</scope>
</reference>
<dbReference type="EMBL" id="VSSQ01060203">
    <property type="protein sequence ID" value="MPN13680.1"/>
    <property type="molecule type" value="Genomic_DNA"/>
</dbReference>
<accession>A0A645FI92</accession>
<name>A0A645FI92_9ZZZZ</name>
<dbReference type="AlphaFoldDB" id="A0A645FI92"/>
<proteinExistence type="predicted"/>